<organism evidence="1 2">
    <name type="scientific">Streptomyces triculaminicus</name>
    <dbReference type="NCBI Taxonomy" id="2816232"/>
    <lineage>
        <taxon>Bacteria</taxon>
        <taxon>Bacillati</taxon>
        <taxon>Actinomycetota</taxon>
        <taxon>Actinomycetes</taxon>
        <taxon>Kitasatosporales</taxon>
        <taxon>Streptomycetaceae</taxon>
        <taxon>Streptomyces</taxon>
    </lineage>
</organism>
<keyword evidence="2" id="KW-1185">Reference proteome</keyword>
<dbReference type="Proteomes" id="UP000664781">
    <property type="component" value="Unassembled WGS sequence"/>
</dbReference>
<accession>A0A939JRZ8</accession>
<dbReference type="EMBL" id="JAFMOF010000006">
    <property type="protein sequence ID" value="MBO0657118.1"/>
    <property type="molecule type" value="Genomic_DNA"/>
</dbReference>
<gene>
    <name evidence="1" type="ORF">J1792_31660</name>
</gene>
<sequence>MRTRHRPIGRLVGALVPSAAAVALSPSRRTATVGIELFGVNSGGSPYHRRQTRIGGPWSGWERFDGLLRP</sequence>
<name>A0A939JRZ8_9ACTN</name>
<proteinExistence type="predicted"/>
<dbReference type="AlphaFoldDB" id="A0A939JRZ8"/>
<comment type="caution">
    <text evidence="1">The sequence shown here is derived from an EMBL/GenBank/DDBJ whole genome shotgun (WGS) entry which is preliminary data.</text>
</comment>
<evidence type="ECO:0000313" key="2">
    <source>
        <dbReference type="Proteomes" id="UP000664781"/>
    </source>
</evidence>
<protein>
    <submittedName>
        <fullName evidence="1">Uncharacterized protein</fullName>
    </submittedName>
</protein>
<dbReference type="RefSeq" id="WP_207248741.1">
    <property type="nucleotide sequence ID" value="NZ_JAFMOF010000006.1"/>
</dbReference>
<reference evidence="1" key="1">
    <citation type="submission" date="2021-03" db="EMBL/GenBank/DDBJ databases">
        <title>Streptomyces strains.</title>
        <authorList>
            <person name="Lund M.B."/>
            <person name="Toerring T."/>
        </authorList>
    </citation>
    <scope>NUCLEOTIDE SEQUENCE</scope>
    <source>
        <strain evidence="1">JCM 4242</strain>
    </source>
</reference>
<evidence type="ECO:0000313" key="1">
    <source>
        <dbReference type="EMBL" id="MBO0657118.1"/>
    </source>
</evidence>